<gene>
    <name evidence="1" type="ORF">TrCOL_g8244</name>
</gene>
<dbReference type="SUPFAM" id="SSF63829">
    <property type="entry name" value="Calcium-dependent phosphotriesterase"/>
    <property type="match status" value="1"/>
</dbReference>
<protein>
    <submittedName>
        <fullName evidence="1">Uncharacterized protein</fullName>
    </submittedName>
</protein>
<evidence type="ECO:0000313" key="1">
    <source>
        <dbReference type="EMBL" id="GMI33696.1"/>
    </source>
</evidence>
<proteinExistence type="predicted"/>
<organism evidence="1 2">
    <name type="scientific">Triparma columacea</name>
    <dbReference type="NCBI Taxonomy" id="722753"/>
    <lineage>
        <taxon>Eukaryota</taxon>
        <taxon>Sar</taxon>
        <taxon>Stramenopiles</taxon>
        <taxon>Ochrophyta</taxon>
        <taxon>Bolidophyceae</taxon>
        <taxon>Parmales</taxon>
        <taxon>Triparmaceae</taxon>
        <taxon>Triparma</taxon>
    </lineage>
</organism>
<sequence length="386" mass="42018">MKHKFLGGAQLDNGDIYAIPSHSDSALYISPSTSTVTRFGGPFTPDYKFKWLRAIPTPSSDYIIGIPCWANSILKICTSTQTSHTFGNSDLSKLCPPSVKRWRWHGGQYASSTGYMYAVPANAPRVLKIHPYLETCECIGPSFEGSQKWYGGIKSKRDHIYCVPYGHTKVLKIEPEADTARLIGPDLTTVSDKGTEGFGWHGGIYSERKDAVYAFPAHGTGVLKIDCGSDSVKILGEGSLPNSEYKWLGGGASGSGVIYGVPSDTDKVLRVDPETDSVRVLEAKGLFSEGYQRKNKFQGAILGDDGCLYAIPSDEEFVLKIDCENGDAISKIEGFTKPGTKDKFQGAGVGDGNIYLIPENYHTPVCIHLEEGRIEELYEGVDGGMQ</sequence>
<name>A0A9W7G5X8_9STRA</name>
<evidence type="ECO:0000313" key="2">
    <source>
        <dbReference type="Proteomes" id="UP001165065"/>
    </source>
</evidence>
<keyword evidence="2" id="KW-1185">Reference proteome</keyword>
<comment type="caution">
    <text evidence="1">The sequence shown here is derived from an EMBL/GenBank/DDBJ whole genome shotgun (WGS) entry which is preliminary data.</text>
</comment>
<dbReference type="AlphaFoldDB" id="A0A9W7G5X8"/>
<dbReference type="Proteomes" id="UP001165065">
    <property type="component" value="Unassembled WGS sequence"/>
</dbReference>
<dbReference type="EMBL" id="BRYA01000831">
    <property type="protein sequence ID" value="GMI33696.1"/>
    <property type="molecule type" value="Genomic_DNA"/>
</dbReference>
<reference evidence="2" key="1">
    <citation type="journal article" date="2023" name="Commun. Biol.">
        <title>Genome analysis of Parmales, the sister group of diatoms, reveals the evolutionary specialization of diatoms from phago-mixotrophs to photoautotrophs.</title>
        <authorList>
            <person name="Ban H."/>
            <person name="Sato S."/>
            <person name="Yoshikawa S."/>
            <person name="Yamada K."/>
            <person name="Nakamura Y."/>
            <person name="Ichinomiya M."/>
            <person name="Sato N."/>
            <person name="Blanc-Mathieu R."/>
            <person name="Endo H."/>
            <person name="Kuwata A."/>
            <person name="Ogata H."/>
        </authorList>
    </citation>
    <scope>NUCLEOTIDE SEQUENCE [LARGE SCALE GENOMIC DNA]</scope>
</reference>
<accession>A0A9W7G5X8</accession>
<dbReference type="OrthoDB" id="10260017at2759"/>